<dbReference type="InterPro" id="IPR007235">
    <property type="entry name" value="Glyco_trans_28_C"/>
</dbReference>
<feature type="binding site" evidence="10">
    <location>
        <position position="194"/>
    </location>
    <ligand>
        <name>UDP-N-acetyl-alpha-D-glucosamine</name>
        <dbReference type="ChEBI" id="CHEBI:57705"/>
    </ligand>
</feature>
<gene>
    <name evidence="10" type="primary">murG</name>
    <name evidence="13" type="ORF">IAB60_14065</name>
</gene>
<evidence type="ECO:0000256" key="9">
    <source>
        <dbReference type="ARBA" id="ARBA00023316"/>
    </source>
</evidence>
<dbReference type="GO" id="GO:0051301">
    <property type="term" value="P:cell division"/>
    <property type="evidence" value="ECO:0007669"/>
    <property type="project" value="UniProtKB-KW"/>
</dbReference>
<dbReference type="EMBL" id="DVKS01000231">
    <property type="protein sequence ID" value="HIT43197.1"/>
    <property type="molecule type" value="Genomic_DNA"/>
</dbReference>
<feature type="domain" description="Glycosyltransferase family 28 N-terminal" evidence="11">
    <location>
        <begin position="4"/>
        <end position="140"/>
    </location>
</feature>
<evidence type="ECO:0000256" key="8">
    <source>
        <dbReference type="ARBA" id="ARBA00023306"/>
    </source>
</evidence>
<keyword evidence="9 10" id="KW-0961">Cell wall biogenesis/degradation</keyword>
<comment type="pathway">
    <text evidence="10">Cell wall biogenesis; peptidoglycan biosynthesis.</text>
</comment>
<comment type="caution">
    <text evidence="13">The sequence shown here is derived from an EMBL/GenBank/DDBJ whole genome shotgun (WGS) entry which is preliminary data.</text>
</comment>
<evidence type="ECO:0000313" key="14">
    <source>
        <dbReference type="Proteomes" id="UP000886860"/>
    </source>
</evidence>
<evidence type="ECO:0000256" key="2">
    <source>
        <dbReference type="ARBA" id="ARBA00022618"/>
    </source>
</evidence>
<evidence type="ECO:0000256" key="10">
    <source>
        <dbReference type="HAMAP-Rule" id="MF_00033"/>
    </source>
</evidence>
<keyword evidence="4 10" id="KW-0808">Transferase</keyword>
<dbReference type="GO" id="GO:0009252">
    <property type="term" value="P:peptidoglycan biosynthetic process"/>
    <property type="evidence" value="ECO:0007669"/>
    <property type="project" value="UniProtKB-UniRule"/>
</dbReference>
<proteinExistence type="inferred from homology"/>
<evidence type="ECO:0000256" key="7">
    <source>
        <dbReference type="ARBA" id="ARBA00023136"/>
    </source>
</evidence>
<dbReference type="EC" id="2.4.1.227" evidence="10"/>
<dbReference type="HAMAP" id="MF_00033">
    <property type="entry name" value="MurG"/>
    <property type="match status" value="1"/>
</dbReference>
<name>A0A9D1KHY8_9FIRM</name>
<evidence type="ECO:0000256" key="6">
    <source>
        <dbReference type="ARBA" id="ARBA00022984"/>
    </source>
</evidence>
<dbReference type="Proteomes" id="UP000886860">
    <property type="component" value="Unassembled WGS sequence"/>
</dbReference>
<dbReference type="GO" id="GO:0005975">
    <property type="term" value="P:carbohydrate metabolic process"/>
    <property type="evidence" value="ECO:0007669"/>
    <property type="project" value="InterPro"/>
</dbReference>
<evidence type="ECO:0000256" key="4">
    <source>
        <dbReference type="ARBA" id="ARBA00022679"/>
    </source>
</evidence>
<comment type="caution">
    <text evidence="10">Lacks conserved residue(s) required for the propagation of feature annotation.</text>
</comment>
<feature type="domain" description="Glycosyl transferase family 28 C-terminal" evidence="12">
    <location>
        <begin position="187"/>
        <end position="341"/>
    </location>
</feature>
<dbReference type="Pfam" id="PF03033">
    <property type="entry name" value="Glyco_transf_28"/>
    <property type="match status" value="1"/>
</dbReference>
<keyword evidence="1 10" id="KW-1003">Cell membrane</keyword>
<comment type="function">
    <text evidence="10">Cell wall formation. Catalyzes the transfer of a GlcNAc subunit on undecaprenyl-pyrophosphoryl-MurNAc-pentapeptide (lipid intermediate I) to form undecaprenyl-pyrophosphoryl-MurNAc-(pentapeptide)GlcNAc (lipid intermediate II).</text>
</comment>
<comment type="similarity">
    <text evidence="10">Belongs to the glycosyltransferase 28 family. MurG subfamily.</text>
</comment>
<comment type="catalytic activity">
    <reaction evidence="10">
        <text>di-trans,octa-cis-undecaprenyl diphospho-N-acetyl-alpha-D-muramoyl-L-alanyl-D-glutamyl-meso-2,6-diaminopimeloyl-D-alanyl-D-alanine + UDP-N-acetyl-alpha-D-glucosamine = di-trans,octa-cis-undecaprenyl diphospho-[N-acetyl-alpha-D-glucosaminyl-(1-&gt;4)]-N-acetyl-alpha-D-muramoyl-L-alanyl-D-glutamyl-meso-2,6-diaminopimeloyl-D-alanyl-D-alanine + UDP + H(+)</text>
        <dbReference type="Rhea" id="RHEA:31227"/>
        <dbReference type="ChEBI" id="CHEBI:15378"/>
        <dbReference type="ChEBI" id="CHEBI:57705"/>
        <dbReference type="ChEBI" id="CHEBI:58223"/>
        <dbReference type="ChEBI" id="CHEBI:61387"/>
        <dbReference type="ChEBI" id="CHEBI:61388"/>
        <dbReference type="EC" id="2.4.1.227"/>
    </reaction>
</comment>
<dbReference type="GO" id="GO:0071555">
    <property type="term" value="P:cell wall organization"/>
    <property type="evidence" value="ECO:0007669"/>
    <property type="project" value="UniProtKB-KW"/>
</dbReference>
<sequence>MKKIVLTGGGTAGHVTPNLALLPALKEHGYEIRYIGSYNGIEKKLIENAGIPYDGISSGKLRRYFDLKNFSDPFRVIKGYAEALRILKKQKPDVVFSKGGFVAVPVVLAAKHYKIPTIIHESDITPGLANKICIPSAKKVCCNFPETLAYLPEDKALLTGSPIRQELLKGDRLSGLQFTHLSPDRPVILVIGGSLGSVKVNTAVRNILPRILEHFQVIHICGKEHLEDSLIGTPGYVQYEYVDKPLKHLFAAADLVISRAGANSICELLALRKPNLLIPLSAAASRGDQILNAKSFEKQGFSSVLEEEQLTDDTLLQAVKDLYAKRQTYIQAMEQTQLNNAVETIVSLIDSFAGSNPGNPSA</sequence>
<dbReference type="GO" id="GO:0008360">
    <property type="term" value="P:regulation of cell shape"/>
    <property type="evidence" value="ECO:0007669"/>
    <property type="project" value="UniProtKB-KW"/>
</dbReference>
<organism evidence="13 14">
    <name type="scientific">Candidatus Caccovicinus merdipullorum</name>
    <dbReference type="NCBI Taxonomy" id="2840724"/>
    <lineage>
        <taxon>Bacteria</taxon>
        <taxon>Bacillati</taxon>
        <taxon>Bacillota</taxon>
        <taxon>Clostridia</taxon>
        <taxon>Eubacteriales</taxon>
        <taxon>Candidatus Caccovicinus</taxon>
    </lineage>
</organism>
<dbReference type="InterPro" id="IPR004276">
    <property type="entry name" value="GlycoTrans_28_N"/>
</dbReference>
<dbReference type="NCBIfam" id="TIGR01133">
    <property type="entry name" value="murG"/>
    <property type="match status" value="1"/>
</dbReference>
<evidence type="ECO:0000256" key="3">
    <source>
        <dbReference type="ARBA" id="ARBA00022676"/>
    </source>
</evidence>
<reference evidence="13" key="1">
    <citation type="submission" date="2020-10" db="EMBL/GenBank/DDBJ databases">
        <authorList>
            <person name="Gilroy R."/>
        </authorList>
    </citation>
    <scope>NUCLEOTIDE SEQUENCE</scope>
    <source>
        <strain evidence="13">CHK123-3438</strain>
    </source>
</reference>
<keyword evidence="3 10" id="KW-0328">Glycosyltransferase</keyword>
<evidence type="ECO:0000259" key="11">
    <source>
        <dbReference type="Pfam" id="PF03033"/>
    </source>
</evidence>
<dbReference type="PANTHER" id="PTHR21015">
    <property type="entry name" value="UDP-N-ACETYLGLUCOSAMINE--N-ACETYLMURAMYL-(PENTAPEPTIDE) PYROPHOSPHORYL-UNDECAPRENOL N-ACETYLGLUCOSAMINE TRANSFERASE 1"/>
    <property type="match status" value="1"/>
</dbReference>
<keyword evidence="7 10" id="KW-0472">Membrane</keyword>
<feature type="binding site" evidence="10">
    <location>
        <begin position="11"/>
        <end position="13"/>
    </location>
    <ligand>
        <name>UDP-N-acetyl-alpha-D-glucosamine</name>
        <dbReference type="ChEBI" id="CHEBI:57705"/>
    </ligand>
</feature>
<dbReference type="CDD" id="cd03785">
    <property type="entry name" value="GT28_MurG"/>
    <property type="match status" value="1"/>
</dbReference>
<dbReference type="GO" id="GO:0005886">
    <property type="term" value="C:plasma membrane"/>
    <property type="evidence" value="ECO:0007669"/>
    <property type="project" value="UniProtKB-SubCell"/>
</dbReference>
<protein>
    <recommendedName>
        <fullName evidence="10">UDP-N-acetylglucosamine--N-acetylmuramyl-(pentapeptide) pyrophosphoryl-undecaprenol N-acetylglucosamine transferase</fullName>
        <ecNumber evidence="10">2.4.1.227</ecNumber>
    </recommendedName>
    <alternativeName>
        <fullName evidence="10">Undecaprenyl-PP-MurNAc-pentapeptide-UDPGlcNAc GlcNAc transferase</fullName>
    </alternativeName>
</protein>
<dbReference type="Gene3D" id="3.40.50.2000">
    <property type="entry name" value="Glycogen Phosphorylase B"/>
    <property type="match status" value="2"/>
</dbReference>
<comment type="subcellular location">
    <subcellularLocation>
        <location evidence="10">Cell membrane</location>
        <topology evidence="10">Peripheral membrane protein</topology>
        <orientation evidence="10">Cytoplasmic side</orientation>
    </subcellularLocation>
</comment>
<dbReference type="InterPro" id="IPR006009">
    <property type="entry name" value="GlcNAc_MurG"/>
</dbReference>
<accession>A0A9D1KHY8</accession>
<dbReference type="NCBIfam" id="NF009102">
    <property type="entry name" value="PRK12446.1"/>
    <property type="match status" value="1"/>
</dbReference>
<keyword evidence="5 10" id="KW-0133">Cell shape</keyword>
<evidence type="ECO:0000313" key="13">
    <source>
        <dbReference type="EMBL" id="HIT43197.1"/>
    </source>
</evidence>
<dbReference type="Pfam" id="PF04101">
    <property type="entry name" value="Glyco_tran_28_C"/>
    <property type="match status" value="1"/>
</dbReference>
<evidence type="ECO:0000256" key="5">
    <source>
        <dbReference type="ARBA" id="ARBA00022960"/>
    </source>
</evidence>
<feature type="binding site" evidence="10">
    <location>
        <position position="289"/>
    </location>
    <ligand>
        <name>UDP-N-acetyl-alpha-D-glucosamine</name>
        <dbReference type="ChEBI" id="CHEBI:57705"/>
    </ligand>
</feature>
<keyword evidence="8 10" id="KW-0131">Cell cycle</keyword>
<keyword evidence="2 10" id="KW-0132">Cell division</keyword>
<dbReference type="GO" id="GO:0050511">
    <property type="term" value="F:undecaprenyldiphospho-muramoylpentapeptide beta-N-acetylglucosaminyltransferase activity"/>
    <property type="evidence" value="ECO:0007669"/>
    <property type="project" value="UniProtKB-UniRule"/>
</dbReference>
<keyword evidence="6 10" id="KW-0573">Peptidoglycan synthesis</keyword>
<feature type="binding site" evidence="10">
    <location>
        <position position="164"/>
    </location>
    <ligand>
        <name>UDP-N-acetyl-alpha-D-glucosamine</name>
        <dbReference type="ChEBI" id="CHEBI:57705"/>
    </ligand>
</feature>
<evidence type="ECO:0000256" key="1">
    <source>
        <dbReference type="ARBA" id="ARBA00022475"/>
    </source>
</evidence>
<reference evidence="13" key="2">
    <citation type="journal article" date="2021" name="PeerJ">
        <title>Extensive microbial diversity within the chicken gut microbiome revealed by metagenomics and culture.</title>
        <authorList>
            <person name="Gilroy R."/>
            <person name="Ravi A."/>
            <person name="Getino M."/>
            <person name="Pursley I."/>
            <person name="Horton D.L."/>
            <person name="Alikhan N.F."/>
            <person name="Baker D."/>
            <person name="Gharbi K."/>
            <person name="Hall N."/>
            <person name="Watson M."/>
            <person name="Adriaenssens E.M."/>
            <person name="Foster-Nyarko E."/>
            <person name="Jarju S."/>
            <person name="Secka A."/>
            <person name="Antonio M."/>
            <person name="Oren A."/>
            <person name="Chaudhuri R.R."/>
            <person name="La Ragione R."/>
            <person name="Hildebrand F."/>
            <person name="Pallen M.J."/>
        </authorList>
    </citation>
    <scope>NUCLEOTIDE SEQUENCE</scope>
    <source>
        <strain evidence="13">CHK123-3438</strain>
    </source>
</reference>
<dbReference type="PANTHER" id="PTHR21015:SF27">
    <property type="entry name" value="UDP-N-ACETYLGLUCOSAMINE--N-ACETYLMURAMYL-(PENTAPEPTIDE) PYROPHOSPHORYL-UNDECAPRENOL N-ACETYLGLUCOSAMINE TRANSFERASE"/>
    <property type="match status" value="1"/>
</dbReference>
<dbReference type="AlphaFoldDB" id="A0A9D1KHY8"/>
<dbReference type="SUPFAM" id="SSF53756">
    <property type="entry name" value="UDP-Glycosyltransferase/glycogen phosphorylase"/>
    <property type="match status" value="1"/>
</dbReference>
<evidence type="ECO:0000259" key="12">
    <source>
        <dbReference type="Pfam" id="PF04101"/>
    </source>
</evidence>